<evidence type="ECO:0000313" key="1">
    <source>
        <dbReference type="EMBL" id="KAF6506251.1"/>
    </source>
</evidence>
<dbReference type="Proteomes" id="UP000593571">
    <property type="component" value="Unassembled WGS sequence"/>
</dbReference>
<dbReference type="AlphaFoldDB" id="A0A7J8KBT3"/>
<sequence length="153" mass="17384">MCVRKHTRAHTLCFCLLTTPSYFHSFYCHLTLSVDIKFVCYLPLHCKFHGGKDIILSYMEFPAPRTACGTHRHSFQICSKEVLSARHAPGAAQNSHRLLFLIIRRADDVQGGLTEPDASRRRRVPCSRLPPFPLSHSGLRHSRSILHPSLPNI</sequence>
<comment type="caution">
    <text evidence="1">The sequence shown here is derived from an EMBL/GenBank/DDBJ whole genome shotgun (WGS) entry which is preliminary data.</text>
</comment>
<name>A0A7J8KBT3_ROUAE</name>
<organism evidence="1 2">
    <name type="scientific">Rousettus aegyptiacus</name>
    <name type="common">Egyptian fruit bat</name>
    <name type="synonym">Pteropus aegyptiacus</name>
    <dbReference type="NCBI Taxonomy" id="9407"/>
    <lineage>
        <taxon>Eukaryota</taxon>
        <taxon>Metazoa</taxon>
        <taxon>Chordata</taxon>
        <taxon>Craniata</taxon>
        <taxon>Vertebrata</taxon>
        <taxon>Euteleostomi</taxon>
        <taxon>Mammalia</taxon>
        <taxon>Eutheria</taxon>
        <taxon>Laurasiatheria</taxon>
        <taxon>Chiroptera</taxon>
        <taxon>Yinpterochiroptera</taxon>
        <taxon>Pteropodoidea</taxon>
        <taxon>Pteropodidae</taxon>
        <taxon>Rousettinae</taxon>
        <taxon>Rousettus</taxon>
    </lineage>
</organism>
<accession>A0A7J8KBT3</accession>
<dbReference type="EMBL" id="JACASE010000001">
    <property type="protein sequence ID" value="KAF6506251.1"/>
    <property type="molecule type" value="Genomic_DNA"/>
</dbReference>
<keyword evidence="2" id="KW-1185">Reference proteome</keyword>
<proteinExistence type="predicted"/>
<gene>
    <name evidence="1" type="ORF">HJG63_008037</name>
</gene>
<evidence type="ECO:0000313" key="2">
    <source>
        <dbReference type="Proteomes" id="UP000593571"/>
    </source>
</evidence>
<protein>
    <submittedName>
        <fullName evidence="1">Uncharacterized protein</fullName>
    </submittedName>
</protein>
<reference evidence="1 2" key="1">
    <citation type="journal article" date="2020" name="Nature">
        <title>Six reference-quality genomes reveal evolution of bat adaptations.</title>
        <authorList>
            <person name="Jebb D."/>
            <person name="Huang Z."/>
            <person name="Pippel M."/>
            <person name="Hughes G.M."/>
            <person name="Lavrichenko K."/>
            <person name="Devanna P."/>
            <person name="Winkler S."/>
            <person name="Jermiin L.S."/>
            <person name="Skirmuntt E.C."/>
            <person name="Katzourakis A."/>
            <person name="Burkitt-Gray L."/>
            <person name="Ray D.A."/>
            <person name="Sullivan K.A.M."/>
            <person name="Roscito J.G."/>
            <person name="Kirilenko B.M."/>
            <person name="Davalos L.M."/>
            <person name="Corthals A.P."/>
            <person name="Power M.L."/>
            <person name="Jones G."/>
            <person name="Ransome R.D."/>
            <person name="Dechmann D.K.N."/>
            <person name="Locatelli A.G."/>
            <person name="Puechmaille S.J."/>
            <person name="Fedrigo O."/>
            <person name="Jarvis E.D."/>
            <person name="Hiller M."/>
            <person name="Vernes S.C."/>
            <person name="Myers E.W."/>
            <person name="Teeling E.C."/>
        </authorList>
    </citation>
    <scope>NUCLEOTIDE SEQUENCE [LARGE SCALE GENOMIC DNA]</scope>
    <source>
        <strain evidence="1">MRouAeg1</strain>
        <tissue evidence="1">Muscle</tissue>
    </source>
</reference>